<dbReference type="RefSeq" id="XP_033380751.1">
    <property type="nucleotide sequence ID" value="XM_033533321.1"/>
</dbReference>
<comment type="similarity">
    <text evidence="1">Belongs to the oxygen-dependent FAD-linked oxidoreductase family.</text>
</comment>
<name>A0A6A5XH49_9PLEO</name>
<dbReference type="InterPro" id="IPR050416">
    <property type="entry name" value="FAD-linked_Oxidoreductase"/>
</dbReference>
<dbReference type="PROSITE" id="PS51387">
    <property type="entry name" value="FAD_PCMH"/>
    <property type="match status" value="1"/>
</dbReference>
<keyword evidence="3" id="KW-0274">FAD</keyword>
<reference evidence="6" key="1">
    <citation type="journal article" date="2020" name="Stud. Mycol.">
        <title>101 Dothideomycetes genomes: a test case for predicting lifestyles and emergence of pathogens.</title>
        <authorList>
            <person name="Haridas S."/>
            <person name="Albert R."/>
            <person name="Binder M."/>
            <person name="Bloem J."/>
            <person name="Labutti K."/>
            <person name="Salamov A."/>
            <person name="Andreopoulos B."/>
            <person name="Baker S."/>
            <person name="Barry K."/>
            <person name="Bills G."/>
            <person name="Bluhm B."/>
            <person name="Cannon C."/>
            <person name="Castanera R."/>
            <person name="Culley D."/>
            <person name="Daum C."/>
            <person name="Ezra D."/>
            <person name="Gonzalez J."/>
            <person name="Henrissat B."/>
            <person name="Kuo A."/>
            <person name="Liang C."/>
            <person name="Lipzen A."/>
            <person name="Lutzoni F."/>
            <person name="Magnuson J."/>
            <person name="Mondo S."/>
            <person name="Nolan M."/>
            <person name="Ohm R."/>
            <person name="Pangilinan J."/>
            <person name="Park H.-J."/>
            <person name="Ramirez L."/>
            <person name="Alfaro M."/>
            <person name="Sun H."/>
            <person name="Tritt A."/>
            <person name="Yoshinaga Y."/>
            <person name="Zwiers L.-H."/>
            <person name="Turgeon B."/>
            <person name="Goodwin S."/>
            <person name="Spatafora J."/>
            <person name="Crous P."/>
            <person name="Grigoriev I."/>
        </authorList>
    </citation>
    <scope>NUCLEOTIDE SEQUENCE</scope>
    <source>
        <strain evidence="6">CBS 175.79</strain>
    </source>
</reference>
<evidence type="ECO:0000256" key="4">
    <source>
        <dbReference type="ARBA" id="ARBA00023002"/>
    </source>
</evidence>
<evidence type="ECO:0000256" key="1">
    <source>
        <dbReference type="ARBA" id="ARBA00005466"/>
    </source>
</evidence>
<dbReference type="OrthoDB" id="2151789at2759"/>
<keyword evidence="4" id="KW-0560">Oxidoreductase</keyword>
<dbReference type="Pfam" id="PF01565">
    <property type="entry name" value="FAD_binding_4"/>
    <property type="match status" value="1"/>
</dbReference>
<feature type="non-terminal residue" evidence="6">
    <location>
        <position position="1"/>
    </location>
</feature>
<evidence type="ECO:0000313" key="6">
    <source>
        <dbReference type="EMBL" id="KAF2012412.1"/>
    </source>
</evidence>
<dbReference type="Gene3D" id="3.40.462.20">
    <property type="match status" value="1"/>
</dbReference>
<dbReference type="InterPro" id="IPR016169">
    <property type="entry name" value="FAD-bd_PCMH_sub2"/>
</dbReference>
<dbReference type="InterPro" id="IPR016166">
    <property type="entry name" value="FAD-bd_PCMH"/>
</dbReference>
<sequence>SQTCWTSPTCVLRVQNSTQVSLALKVITFLRVRFAVRSGGHSPNPGWASIDKGILIDLQDMNQISVSGDRGIARIGPGARWGEVYQFLDRYNVTVIGGRVPEVGVGGLMLGGGLSYFTGEYGLAVDNIESIEVVLADGNIIVASRSSQSDLFWALKGGGPNFGIVTRYNLRTVPVKNIWYQMMVYSTEKAPELLDAFAEWQKLPDTKGSIAMVATLTSVIVGLVYIEPVERPKVFQGIYDIEPLAVPVPSTIGTVLDLSQISSADMSKPASLFRHDYRGVSSRVDADLYKSTFRFWKHQATTIREATGANMTFVLQHVPKNVVDKGIENGGNALGLEPTTQQWWTTLIDWDDPADDDIVREAAIAVSEKWVEISETNGSNLDFIYMNDASRDQDPLGTYSKDSIQKLQRVAKHYDPSGIFQTLQNHGFLLSASVPKD</sequence>
<dbReference type="PANTHER" id="PTHR42973:SF54">
    <property type="entry name" value="FAD-BINDING PCMH-TYPE DOMAIN-CONTAINING PROTEIN"/>
    <property type="match status" value="1"/>
</dbReference>
<dbReference type="Gene3D" id="3.30.465.10">
    <property type="match status" value="1"/>
</dbReference>
<protein>
    <submittedName>
        <fullName evidence="6">FAD-binding domain-containing protein</fullName>
    </submittedName>
</protein>
<evidence type="ECO:0000256" key="2">
    <source>
        <dbReference type="ARBA" id="ARBA00022630"/>
    </source>
</evidence>
<gene>
    <name evidence="6" type="ORF">BU24DRAFT_484062</name>
</gene>
<dbReference type="GeneID" id="54290718"/>
<keyword evidence="7" id="KW-1185">Reference proteome</keyword>
<proteinExistence type="inferred from homology"/>
<dbReference type="SUPFAM" id="SSF56176">
    <property type="entry name" value="FAD-binding/transporter-associated domain-like"/>
    <property type="match status" value="1"/>
</dbReference>
<dbReference type="Proteomes" id="UP000799778">
    <property type="component" value="Unassembled WGS sequence"/>
</dbReference>
<dbReference type="PANTHER" id="PTHR42973">
    <property type="entry name" value="BINDING OXIDOREDUCTASE, PUTATIVE (AFU_ORTHOLOGUE AFUA_1G17690)-RELATED"/>
    <property type="match status" value="1"/>
</dbReference>
<evidence type="ECO:0000256" key="3">
    <source>
        <dbReference type="ARBA" id="ARBA00022827"/>
    </source>
</evidence>
<dbReference type="InterPro" id="IPR016167">
    <property type="entry name" value="FAD-bd_PCMH_sub1"/>
</dbReference>
<dbReference type="Gene3D" id="3.30.43.10">
    <property type="entry name" value="Uridine Diphospho-n-acetylenolpyruvylglucosamine Reductase, domain 2"/>
    <property type="match status" value="1"/>
</dbReference>
<dbReference type="InterPro" id="IPR036318">
    <property type="entry name" value="FAD-bd_PCMH-like_sf"/>
</dbReference>
<dbReference type="AlphaFoldDB" id="A0A6A5XH49"/>
<evidence type="ECO:0000313" key="7">
    <source>
        <dbReference type="Proteomes" id="UP000799778"/>
    </source>
</evidence>
<keyword evidence="2" id="KW-0285">Flavoprotein</keyword>
<evidence type="ECO:0000259" key="5">
    <source>
        <dbReference type="PROSITE" id="PS51387"/>
    </source>
</evidence>
<feature type="domain" description="FAD-binding PCMH-type" evidence="5">
    <location>
        <begin position="4"/>
        <end position="175"/>
    </location>
</feature>
<dbReference type="InterPro" id="IPR006094">
    <property type="entry name" value="Oxid_FAD_bind_N"/>
</dbReference>
<dbReference type="GO" id="GO:0071949">
    <property type="term" value="F:FAD binding"/>
    <property type="evidence" value="ECO:0007669"/>
    <property type="project" value="InterPro"/>
</dbReference>
<dbReference type="EMBL" id="ML978072">
    <property type="protein sequence ID" value="KAF2012412.1"/>
    <property type="molecule type" value="Genomic_DNA"/>
</dbReference>
<organism evidence="6 7">
    <name type="scientific">Aaosphaeria arxii CBS 175.79</name>
    <dbReference type="NCBI Taxonomy" id="1450172"/>
    <lineage>
        <taxon>Eukaryota</taxon>
        <taxon>Fungi</taxon>
        <taxon>Dikarya</taxon>
        <taxon>Ascomycota</taxon>
        <taxon>Pezizomycotina</taxon>
        <taxon>Dothideomycetes</taxon>
        <taxon>Pleosporomycetidae</taxon>
        <taxon>Pleosporales</taxon>
        <taxon>Pleosporales incertae sedis</taxon>
        <taxon>Aaosphaeria</taxon>
    </lineage>
</organism>
<accession>A0A6A5XH49</accession>
<dbReference type="GO" id="GO:0016491">
    <property type="term" value="F:oxidoreductase activity"/>
    <property type="evidence" value="ECO:0007669"/>
    <property type="project" value="UniProtKB-KW"/>
</dbReference>